<dbReference type="InterPro" id="IPR019230">
    <property type="entry name" value="RNA_MeTrfase_C_dom"/>
</dbReference>
<dbReference type="Gene3D" id="3.40.1280.10">
    <property type="match status" value="1"/>
</dbReference>
<name>A0A1M4V1R2_MARH1</name>
<evidence type="ECO:0000313" key="2">
    <source>
        <dbReference type="EMBL" id="SHE62840.1"/>
    </source>
</evidence>
<evidence type="ECO:0000313" key="3">
    <source>
        <dbReference type="Proteomes" id="UP000184334"/>
    </source>
</evidence>
<evidence type="ECO:0000259" key="1">
    <source>
        <dbReference type="Pfam" id="PF09936"/>
    </source>
</evidence>
<organism evidence="2 3">
    <name type="scientific">Marinitoga hydrogenitolerans (strain DSM 16785 / JCM 12826 / AT1271)</name>
    <dbReference type="NCBI Taxonomy" id="1122195"/>
    <lineage>
        <taxon>Bacteria</taxon>
        <taxon>Thermotogati</taxon>
        <taxon>Thermotogota</taxon>
        <taxon>Thermotogae</taxon>
        <taxon>Petrotogales</taxon>
        <taxon>Petrotogaceae</taxon>
        <taxon>Marinitoga</taxon>
    </lineage>
</organism>
<accession>A0A1M4V1R2</accession>
<dbReference type="AlphaFoldDB" id="A0A1M4V1R2"/>
<dbReference type="RefSeq" id="WP_072863705.1">
    <property type="nucleotide sequence ID" value="NZ_FQUI01000009.1"/>
</dbReference>
<gene>
    <name evidence="2" type="ORF">SAMN02745164_00817</name>
</gene>
<dbReference type="OrthoDB" id="9794931at2"/>
<dbReference type="STRING" id="1122195.SAMN02745164_00817"/>
<sequence length="187" mass="21576">MRNNVYVALIHYPILGREGQIISTAITNLDIHDISRSSRTYNIKNFYIVSNLPAQQQIVKNVLKYWTEGFGKEYNPNRYDALSITRLKPYLEDVIEDIEKMEGKKPKLIFTSAKIRERTKSFSEISKIIVENDEPHLILFGTGWGMPEETRLICDYELEPIRGNAEFNHLSVRAAVAIALDRLFGEL</sequence>
<dbReference type="Proteomes" id="UP000184334">
    <property type="component" value="Unassembled WGS sequence"/>
</dbReference>
<feature type="domain" description="tRNA (guanine-N(1)-)-methyltransferase C-terminal" evidence="1">
    <location>
        <begin position="4"/>
        <end position="185"/>
    </location>
</feature>
<protein>
    <recommendedName>
        <fullName evidence="1">tRNA (guanine-N(1)-)-methyltransferase C-terminal domain-containing protein</fullName>
    </recommendedName>
</protein>
<dbReference type="CDD" id="cd18085">
    <property type="entry name" value="TM1570-like"/>
    <property type="match status" value="1"/>
</dbReference>
<reference evidence="2" key="1">
    <citation type="submission" date="2016-11" db="EMBL/GenBank/DDBJ databases">
        <authorList>
            <person name="Varghese N."/>
            <person name="Submissions S."/>
        </authorList>
    </citation>
    <scope>NUCLEOTIDE SEQUENCE [LARGE SCALE GENOMIC DNA]</scope>
    <source>
        <strain evidence="2">DSM 16785</strain>
    </source>
</reference>
<proteinExistence type="predicted"/>
<dbReference type="EMBL" id="FQUI01000009">
    <property type="protein sequence ID" value="SHE62840.1"/>
    <property type="molecule type" value="Genomic_DNA"/>
</dbReference>
<keyword evidence="3" id="KW-1185">Reference proteome</keyword>
<comment type="caution">
    <text evidence="2">The sequence shown here is derived from an EMBL/GenBank/DDBJ whole genome shotgun (WGS) entry which is preliminary data.</text>
</comment>
<dbReference type="Pfam" id="PF09936">
    <property type="entry name" value="Methyltrn_RNA_4"/>
    <property type="match status" value="1"/>
</dbReference>
<dbReference type="InterPro" id="IPR029026">
    <property type="entry name" value="tRNA_m1G_MTases_N"/>
</dbReference>